<evidence type="ECO:0000256" key="4">
    <source>
        <dbReference type="ARBA" id="ARBA00022679"/>
    </source>
</evidence>
<dbReference type="InterPro" id="IPR036890">
    <property type="entry name" value="HATPase_C_sf"/>
</dbReference>
<dbReference type="PANTHER" id="PTHR45339:SF1">
    <property type="entry name" value="HYBRID SIGNAL TRANSDUCTION HISTIDINE KINASE J"/>
    <property type="match status" value="1"/>
</dbReference>
<feature type="domain" description="Histidine kinase" evidence="8">
    <location>
        <begin position="299"/>
        <end position="523"/>
    </location>
</feature>
<dbReference type="SMART" id="SM00387">
    <property type="entry name" value="HATPase_c"/>
    <property type="match status" value="1"/>
</dbReference>
<feature type="modified residue" description="4-aspartylphosphate" evidence="7">
    <location>
        <position position="596"/>
    </location>
</feature>
<name>A0A1B2I8Z2_9BACT</name>
<evidence type="ECO:0000256" key="5">
    <source>
        <dbReference type="ARBA" id="ARBA00022777"/>
    </source>
</evidence>
<dbReference type="SUPFAM" id="SSF55874">
    <property type="entry name" value="ATPase domain of HSP90 chaperone/DNA topoisomerase II/histidine kinase"/>
    <property type="match status" value="1"/>
</dbReference>
<keyword evidence="4" id="KW-0808">Transferase</keyword>
<accession>A0A1B2I8Z2</accession>
<dbReference type="PANTHER" id="PTHR45339">
    <property type="entry name" value="HYBRID SIGNAL TRANSDUCTION HISTIDINE KINASE J"/>
    <property type="match status" value="1"/>
</dbReference>
<feature type="modified residue" description="4-aspartylphosphate" evidence="7">
    <location>
        <position position="737"/>
    </location>
</feature>
<dbReference type="CDD" id="cd17546">
    <property type="entry name" value="REC_hyHK_CKI1_RcsC-like"/>
    <property type="match status" value="2"/>
</dbReference>
<dbReference type="InterPro" id="IPR004358">
    <property type="entry name" value="Sig_transdc_His_kin-like_C"/>
</dbReference>
<dbReference type="InterPro" id="IPR005467">
    <property type="entry name" value="His_kinase_dom"/>
</dbReference>
<dbReference type="Pfam" id="PF00512">
    <property type="entry name" value="HisKA"/>
    <property type="match status" value="1"/>
</dbReference>
<dbReference type="InterPro" id="IPR001789">
    <property type="entry name" value="Sig_transdc_resp-reg_receiver"/>
</dbReference>
<dbReference type="FunFam" id="3.30.565.10:FF:000006">
    <property type="entry name" value="Sensor histidine kinase WalK"/>
    <property type="match status" value="1"/>
</dbReference>
<feature type="domain" description="Response regulatory" evidence="9">
    <location>
        <begin position="685"/>
        <end position="806"/>
    </location>
</feature>
<comment type="catalytic activity">
    <reaction evidence="1">
        <text>ATP + protein L-histidine = ADP + protein N-phospho-L-histidine.</text>
        <dbReference type="EC" id="2.7.13.3"/>
    </reaction>
</comment>
<dbReference type="EMBL" id="CP016757">
    <property type="protein sequence ID" value="ANZ46464.1"/>
    <property type="molecule type" value="Genomic_DNA"/>
</dbReference>
<proteinExistence type="predicted"/>
<evidence type="ECO:0000259" key="9">
    <source>
        <dbReference type="PROSITE" id="PS50110"/>
    </source>
</evidence>
<protein>
    <recommendedName>
        <fullName evidence="2">histidine kinase</fullName>
        <ecNumber evidence="2">2.7.13.3</ecNumber>
    </recommendedName>
</protein>
<dbReference type="Gene3D" id="3.30.450.20">
    <property type="entry name" value="PAS domain"/>
    <property type="match status" value="1"/>
</dbReference>
<dbReference type="InterPro" id="IPR003661">
    <property type="entry name" value="HisK_dim/P_dom"/>
</dbReference>
<dbReference type="CDD" id="cd00082">
    <property type="entry name" value="HisKA"/>
    <property type="match status" value="1"/>
</dbReference>
<sequence length="808" mass="89297">MTYKDDSTGLNGRQDRSGTFDEYSALMGALHVGVSKHKLDEHFTAIWANDFFFEIIKYTREEYVALFHNHVDEYFASAPAALQKITQSVLGALAENRPGYECICQMPQKGGSMAWIRFVGIFTDEIADGFPVVYTVFTDVTDIIQTQKEQSVTYDNLPGFVAKIRVEDEGFTLIEANARFRDFFSGGKDFLSYGLANIDCEQNRAAYAENIDAMKKGLPVHFTLQAKDSGGGDAWLQVNAECVRWDGGWPVYLVIYIDITDITEQRALRRQLEERSEMLRGALAEAERANRAKSDFLSRMSHDIRSPMNAVIGMTAIAASHIDNRERVMDCLEKITVSSKLLLQLINEVLDMAKIESGRLELAEDEVSLDELLQGIVTIMQPSIAEKRHNFDIHVYELEHERVVCDQPHIQQVFLNILSNAVKYTPEGGNIIFEVRENPSDIKGYGQFEFTFEDSGLGMKPEFLKKIFTPFERADDVAAYGIQGTGLGLAISKNIVGMMNGEISVSSIHGKGTKFTVKLPLKTADLKEEPASPLLSPLPSLPVLVVDDDRIVCETVSARLAEIGMESRCVLSGKEALQEAVSAHRAGADFFMIIIDLMMPGMDGIETAREIRAAVGPEVPIILLSGYGWAEYEAKALAAGINGFIMKPLFKSSLIGAIRRYALKEAVPETLSAAPHIAASYEGKRALLVEDNAINREIAQEILGQTGIIVESAEHGLEALEKFAASDEGYYDVVFMDLQMPVMGGLEAARRIRGLERSDSPSVPIIAMTANAFEDDVKASKEAGMNAHLSKPLDFKLLERAMAEYLGG</sequence>
<dbReference type="InterPro" id="IPR036097">
    <property type="entry name" value="HisK_dim/P_sf"/>
</dbReference>
<dbReference type="SUPFAM" id="SSF52172">
    <property type="entry name" value="CheY-like"/>
    <property type="match status" value="2"/>
</dbReference>
<dbReference type="PROSITE" id="PS50110">
    <property type="entry name" value="RESPONSE_REGULATORY"/>
    <property type="match status" value="2"/>
</dbReference>
<dbReference type="InterPro" id="IPR003594">
    <property type="entry name" value="HATPase_dom"/>
</dbReference>
<dbReference type="EC" id="2.7.13.3" evidence="2"/>
<dbReference type="InterPro" id="IPR035965">
    <property type="entry name" value="PAS-like_dom_sf"/>
</dbReference>
<dbReference type="Gene3D" id="3.40.50.2300">
    <property type="match status" value="2"/>
</dbReference>
<dbReference type="InterPro" id="IPR011006">
    <property type="entry name" value="CheY-like_superfamily"/>
</dbReference>
<dbReference type="SUPFAM" id="SSF47384">
    <property type="entry name" value="Homodimeric domain of signal transducing histidine kinase"/>
    <property type="match status" value="1"/>
</dbReference>
<dbReference type="OrthoDB" id="1314at2"/>
<dbReference type="SMART" id="SM00388">
    <property type="entry name" value="HisKA"/>
    <property type="match status" value="1"/>
</dbReference>
<evidence type="ECO:0000256" key="3">
    <source>
        <dbReference type="ARBA" id="ARBA00022553"/>
    </source>
</evidence>
<evidence type="ECO:0000256" key="6">
    <source>
        <dbReference type="ARBA" id="ARBA00023012"/>
    </source>
</evidence>
<dbReference type="RefSeq" id="WP_066748642.1">
    <property type="nucleotide sequence ID" value="NZ_CP016757.1"/>
</dbReference>
<dbReference type="PRINTS" id="PR00344">
    <property type="entry name" value="BCTRLSENSOR"/>
</dbReference>
<evidence type="ECO:0000256" key="7">
    <source>
        <dbReference type="PROSITE-ProRule" id="PRU00169"/>
    </source>
</evidence>
<keyword evidence="6" id="KW-0902">Two-component regulatory system</keyword>
<evidence type="ECO:0000313" key="11">
    <source>
        <dbReference type="Proteomes" id="UP000093044"/>
    </source>
</evidence>
<dbReference type="SMART" id="SM00448">
    <property type="entry name" value="REC"/>
    <property type="match status" value="2"/>
</dbReference>
<keyword evidence="5 10" id="KW-0418">Kinase</keyword>
<dbReference type="Pfam" id="PF02518">
    <property type="entry name" value="HATPase_c"/>
    <property type="match status" value="1"/>
</dbReference>
<evidence type="ECO:0000256" key="1">
    <source>
        <dbReference type="ARBA" id="ARBA00000085"/>
    </source>
</evidence>
<evidence type="ECO:0000313" key="10">
    <source>
        <dbReference type="EMBL" id="ANZ46464.1"/>
    </source>
</evidence>
<keyword evidence="11" id="KW-1185">Reference proteome</keyword>
<reference evidence="10" key="1">
    <citation type="submission" date="2016-08" db="EMBL/GenBank/DDBJ databases">
        <title>Complete genome of Cloacibacillus porcorum.</title>
        <authorList>
            <person name="Looft T."/>
            <person name="Bayles D.O."/>
            <person name="Alt D.P."/>
        </authorList>
    </citation>
    <scope>NUCLEOTIDE SEQUENCE [LARGE SCALE GENOMIC DNA]</scope>
    <source>
        <strain evidence="10">CL-84</strain>
    </source>
</reference>
<dbReference type="GO" id="GO:0000155">
    <property type="term" value="F:phosphorelay sensor kinase activity"/>
    <property type="evidence" value="ECO:0007669"/>
    <property type="project" value="InterPro"/>
</dbReference>
<evidence type="ECO:0000259" key="8">
    <source>
        <dbReference type="PROSITE" id="PS50109"/>
    </source>
</evidence>
<dbReference type="Gene3D" id="3.30.565.10">
    <property type="entry name" value="Histidine kinase-like ATPase, C-terminal domain"/>
    <property type="match status" value="1"/>
</dbReference>
<dbReference type="AlphaFoldDB" id="A0A1B2I8Z2"/>
<dbReference type="Pfam" id="PF00072">
    <property type="entry name" value="Response_reg"/>
    <property type="match status" value="2"/>
</dbReference>
<keyword evidence="3 7" id="KW-0597">Phosphoprotein</keyword>
<dbReference type="Gene3D" id="1.10.287.130">
    <property type="match status" value="1"/>
</dbReference>
<gene>
    <name evidence="10" type="ORF">BED41_15955</name>
</gene>
<dbReference type="Proteomes" id="UP000093044">
    <property type="component" value="Chromosome"/>
</dbReference>
<dbReference type="KEGG" id="cpor:BED41_15955"/>
<evidence type="ECO:0000256" key="2">
    <source>
        <dbReference type="ARBA" id="ARBA00012438"/>
    </source>
</evidence>
<feature type="domain" description="Response regulatory" evidence="9">
    <location>
        <begin position="542"/>
        <end position="662"/>
    </location>
</feature>
<dbReference type="SUPFAM" id="SSF55785">
    <property type="entry name" value="PYP-like sensor domain (PAS domain)"/>
    <property type="match status" value="2"/>
</dbReference>
<dbReference type="GeneID" id="83059340"/>
<dbReference type="PROSITE" id="PS50109">
    <property type="entry name" value="HIS_KIN"/>
    <property type="match status" value="1"/>
</dbReference>
<organism evidence="10 11">
    <name type="scientific">Cloacibacillus porcorum</name>
    <dbReference type="NCBI Taxonomy" id="1197717"/>
    <lineage>
        <taxon>Bacteria</taxon>
        <taxon>Thermotogati</taxon>
        <taxon>Synergistota</taxon>
        <taxon>Synergistia</taxon>
        <taxon>Synergistales</taxon>
        <taxon>Synergistaceae</taxon>
        <taxon>Cloacibacillus</taxon>
    </lineage>
</organism>
<dbReference type="STRING" id="1197717.BED41_15955"/>